<keyword evidence="3" id="KW-1185">Reference proteome</keyword>
<gene>
    <name evidence="2" type="ORF">CY0110_27074</name>
</gene>
<dbReference type="EMBL" id="AAXW01000044">
    <property type="protein sequence ID" value="EAZ89441.1"/>
    <property type="molecule type" value="Genomic_DNA"/>
</dbReference>
<sequence>MRKFCLCCCLVILISVWGCQSSNNANVTQPSSEPNISQETMNSNTEAPQAVIDAVFNDITKNNTVNADDLQVQQTESQTWPDGCLGLAKPDEMCTQALVEGWRVTVTDGDTTWIYRTDQTGQTVRIES</sequence>
<dbReference type="Proteomes" id="UP000003781">
    <property type="component" value="Unassembled WGS sequence"/>
</dbReference>
<dbReference type="AlphaFoldDB" id="A3IVQ1"/>
<evidence type="ECO:0008006" key="4">
    <source>
        <dbReference type="Google" id="ProtNLM"/>
    </source>
</evidence>
<comment type="caution">
    <text evidence="2">The sequence shown here is derived from an EMBL/GenBank/DDBJ whole genome shotgun (WGS) entry which is preliminary data.</text>
</comment>
<organism evidence="2 3">
    <name type="scientific">Crocosphaera chwakensis CCY0110</name>
    <dbReference type="NCBI Taxonomy" id="391612"/>
    <lineage>
        <taxon>Bacteria</taxon>
        <taxon>Bacillati</taxon>
        <taxon>Cyanobacteriota</taxon>
        <taxon>Cyanophyceae</taxon>
        <taxon>Oscillatoriophycideae</taxon>
        <taxon>Chroococcales</taxon>
        <taxon>Aphanothecaceae</taxon>
        <taxon>Crocosphaera</taxon>
        <taxon>Crocosphaera chwakensis</taxon>
    </lineage>
</organism>
<proteinExistence type="predicted"/>
<name>A3IVQ1_9CHRO</name>
<protein>
    <recommendedName>
        <fullName evidence="4">Lipoprotein</fullName>
    </recommendedName>
</protein>
<dbReference type="eggNOG" id="COG3266">
    <property type="taxonomic scope" value="Bacteria"/>
</dbReference>
<feature type="chain" id="PRO_5002653852" description="Lipoprotein" evidence="1">
    <location>
        <begin position="26"/>
        <end position="128"/>
    </location>
</feature>
<evidence type="ECO:0000313" key="3">
    <source>
        <dbReference type="Proteomes" id="UP000003781"/>
    </source>
</evidence>
<evidence type="ECO:0000313" key="2">
    <source>
        <dbReference type="EMBL" id="EAZ89441.1"/>
    </source>
</evidence>
<evidence type="ECO:0000256" key="1">
    <source>
        <dbReference type="SAM" id="SignalP"/>
    </source>
</evidence>
<dbReference type="OrthoDB" id="3723110at2"/>
<dbReference type="RefSeq" id="WP_008277460.1">
    <property type="nucleotide sequence ID" value="NZ_AAXW01000044.1"/>
</dbReference>
<reference evidence="2 3" key="1">
    <citation type="submission" date="2007-03" db="EMBL/GenBank/DDBJ databases">
        <authorList>
            <person name="Stal L."/>
            <person name="Ferriera S."/>
            <person name="Johnson J."/>
            <person name="Kravitz S."/>
            <person name="Beeson K."/>
            <person name="Sutton G."/>
            <person name="Rogers Y.-H."/>
            <person name="Friedman R."/>
            <person name="Frazier M."/>
            <person name="Venter J.C."/>
        </authorList>
    </citation>
    <scope>NUCLEOTIDE SEQUENCE [LARGE SCALE GENOMIC DNA]</scope>
    <source>
        <strain evidence="2 3">CCY0110</strain>
    </source>
</reference>
<accession>A3IVQ1</accession>
<keyword evidence="1" id="KW-0732">Signal</keyword>
<feature type="signal peptide" evidence="1">
    <location>
        <begin position="1"/>
        <end position="25"/>
    </location>
</feature>